<dbReference type="GO" id="GO:0005544">
    <property type="term" value="F:calcium-dependent phospholipid binding"/>
    <property type="evidence" value="ECO:0007669"/>
    <property type="project" value="InterPro"/>
</dbReference>
<proteinExistence type="inferred from homology"/>
<dbReference type="InterPro" id="IPR045052">
    <property type="entry name" value="Copine"/>
</dbReference>
<protein>
    <submittedName>
        <fullName evidence="4">15828_t:CDS:1</fullName>
    </submittedName>
</protein>
<dbReference type="SMART" id="SM00239">
    <property type="entry name" value="C2"/>
    <property type="match status" value="2"/>
</dbReference>
<dbReference type="InterPro" id="IPR002035">
    <property type="entry name" value="VWF_A"/>
</dbReference>
<dbReference type="Pfam" id="PF07002">
    <property type="entry name" value="Copine"/>
    <property type="match status" value="1"/>
</dbReference>
<comment type="similarity">
    <text evidence="1">Belongs to the copine family.</text>
</comment>
<dbReference type="SUPFAM" id="SSF53300">
    <property type="entry name" value="vWA-like"/>
    <property type="match status" value="1"/>
</dbReference>
<dbReference type="Pfam" id="PF00168">
    <property type="entry name" value="C2"/>
    <property type="match status" value="2"/>
</dbReference>
<dbReference type="OrthoDB" id="5855668at2759"/>
<evidence type="ECO:0000259" key="2">
    <source>
        <dbReference type="PROSITE" id="PS50004"/>
    </source>
</evidence>
<evidence type="ECO:0000259" key="3">
    <source>
        <dbReference type="PROSITE" id="PS50234"/>
    </source>
</evidence>
<dbReference type="InterPro" id="IPR010734">
    <property type="entry name" value="Copine_C"/>
</dbReference>
<dbReference type="PROSITE" id="PS50234">
    <property type="entry name" value="VWFA"/>
    <property type="match status" value="1"/>
</dbReference>
<name>A0A9N8VNS7_9GLOM</name>
<dbReference type="PANTHER" id="PTHR10857">
    <property type="entry name" value="COPINE"/>
    <property type="match status" value="1"/>
</dbReference>
<dbReference type="SMART" id="SM00327">
    <property type="entry name" value="VWA"/>
    <property type="match status" value="1"/>
</dbReference>
<dbReference type="EMBL" id="CAJVPV010000393">
    <property type="protein sequence ID" value="CAG8454651.1"/>
    <property type="molecule type" value="Genomic_DNA"/>
</dbReference>
<feature type="domain" description="VWFA" evidence="3">
    <location>
        <begin position="280"/>
        <end position="509"/>
    </location>
</feature>
<reference evidence="4" key="1">
    <citation type="submission" date="2021-06" db="EMBL/GenBank/DDBJ databases">
        <authorList>
            <person name="Kallberg Y."/>
            <person name="Tangrot J."/>
            <person name="Rosling A."/>
        </authorList>
    </citation>
    <scope>NUCLEOTIDE SEQUENCE</scope>
    <source>
        <strain evidence="4">CL551</strain>
    </source>
</reference>
<evidence type="ECO:0000313" key="5">
    <source>
        <dbReference type="Proteomes" id="UP000789342"/>
    </source>
</evidence>
<dbReference type="InterPro" id="IPR036465">
    <property type="entry name" value="vWFA_dom_sf"/>
</dbReference>
<dbReference type="InterPro" id="IPR035892">
    <property type="entry name" value="C2_domain_sf"/>
</dbReference>
<dbReference type="PROSITE" id="PS50004">
    <property type="entry name" value="C2"/>
    <property type="match status" value="1"/>
</dbReference>
<dbReference type="Gene3D" id="2.60.40.150">
    <property type="entry name" value="C2 domain"/>
    <property type="match status" value="1"/>
</dbReference>
<dbReference type="AlphaFoldDB" id="A0A9N8VNS7"/>
<dbReference type="Gene3D" id="3.40.50.410">
    <property type="entry name" value="von Willebrand factor, type A domain"/>
    <property type="match status" value="1"/>
</dbReference>
<gene>
    <name evidence="4" type="ORF">AMORRO_LOCUS1081</name>
</gene>
<dbReference type="InterPro" id="IPR000008">
    <property type="entry name" value="C2_dom"/>
</dbReference>
<comment type="caution">
    <text evidence="4">The sequence shown here is derived from an EMBL/GenBank/DDBJ whole genome shotgun (WGS) entry which is preliminary data.</text>
</comment>
<dbReference type="GO" id="GO:0005886">
    <property type="term" value="C:plasma membrane"/>
    <property type="evidence" value="ECO:0007669"/>
    <property type="project" value="TreeGrafter"/>
</dbReference>
<evidence type="ECO:0000256" key="1">
    <source>
        <dbReference type="ARBA" id="ARBA00009048"/>
    </source>
</evidence>
<evidence type="ECO:0000313" key="4">
    <source>
        <dbReference type="EMBL" id="CAG8454651.1"/>
    </source>
</evidence>
<dbReference type="PANTHER" id="PTHR10857:SF106">
    <property type="entry name" value="C2 DOMAIN-CONTAINING PROTEIN"/>
    <property type="match status" value="1"/>
</dbReference>
<dbReference type="SUPFAM" id="SSF49562">
    <property type="entry name" value="C2 domain (Calcium/lipid-binding domain, CaLB)"/>
    <property type="match status" value="2"/>
</dbReference>
<sequence>MSCTELSDLDVFSKSDPQVILLSKNKKTRKWEETPHKTEVVMNNLNPKFVKGFVLNYVFEELQELRFIVVDVDKHNNPDWKVQEFVGQCDCDLGSIVGSPGGKVKKRLYDRKNTEKKRGYLIIAAEELSDSRREITLRFDAHDVGIKGFLKNKPNLFFTLSRVNEDNTHSPVYESTEVSSINPSWPEFKIKESTLCNGDVNRALLFEVKNRKKNGEDHPVHGQCSVTLRELLSGDKIFPIKPAPNSSVKIGKDASLRVMKAEVEERPTFLDYIAGGTVINLVVAIDFTSSNGNPRSPRSLHYIRGSEPNDYQRAISSVGKILEAYDRDRLFSVYGFGGKFHGELSHAYPLNDDYLKPEVEGVNGILNVYLRTMKNVELFGPTNFSPVISLTAEKIKTELESGNNDAYYILLIITDGAITDMDSTVRTIIKASSLPLSIVIVGVGDADFTNMNILDADNVPLIVSNKEQQKSPNSGTIKMQRDIVQFVAMRDFESRSSHYLLPGAVLEEIPDQFMNYMESCGKAPRKAIRRLSSELESIEDDEPPSYTA</sequence>
<dbReference type="Proteomes" id="UP000789342">
    <property type="component" value="Unassembled WGS sequence"/>
</dbReference>
<organism evidence="4 5">
    <name type="scientific">Acaulospora morrowiae</name>
    <dbReference type="NCBI Taxonomy" id="94023"/>
    <lineage>
        <taxon>Eukaryota</taxon>
        <taxon>Fungi</taxon>
        <taxon>Fungi incertae sedis</taxon>
        <taxon>Mucoromycota</taxon>
        <taxon>Glomeromycotina</taxon>
        <taxon>Glomeromycetes</taxon>
        <taxon>Diversisporales</taxon>
        <taxon>Acaulosporaceae</taxon>
        <taxon>Acaulospora</taxon>
    </lineage>
</organism>
<keyword evidence="5" id="KW-1185">Reference proteome</keyword>
<dbReference type="CDD" id="cd04048">
    <property type="entry name" value="C2A_Copine"/>
    <property type="match status" value="1"/>
</dbReference>
<feature type="domain" description="C2" evidence="2">
    <location>
        <begin position="1"/>
        <end position="108"/>
    </location>
</feature>
<dbReference type="GO" id="GO:0071277">
    <property type="term" value="P:cellular response to calcium ion"/>
    <property type="evidence" value="ECO:0007669"/>
    <property type="project" value="TreeGrafter"/>
</dbReference>
<accession>A0A9N8VNS7</accession>